<evidence type="ECO:0000313" key="3">
    <source>
        <dbReference type="Proteomes" id="UP000789901"/>
    </source>
</evidence>
<feature type="domain" description="Tyrosinase copper-binding" evidence="1">
    <location>
        <begin position="20"/>
        <end position="60"/>
    </location>
</feature>
<evidence type="ECO:0000259" key="1">
    <source>
        <dbReference type="Pfam" id="PF00264"/>
    </source>
</evidence>
<dbReference type="InterPro" id="IPR008922">
    <property type="entry name" value="Di-copper_centre_dom_sf"/>
</dbReference>
<evidence type="ECO:0000313" key="2">
    <source>
        <dbReference type="EMBL" id="CAG8706506.1"/>
    </source>
</evidence>
<dbReference type="EMBL" id="CAJVQB010007630">
    <property type="protein sequence ID" value="CAG8706506.1"/>
    <property type="molecule type" value="Genomic_DNA"/>
</dbReference>
<dbReference type="SUPFAM" id="SSF48056">
    <property type="entry name" value="Di-copper centre-containing domain"/>
    <property type="match status" value="1"/>
</dbReference>
<name>A0ABN7UZ93_GIGMA</name>
<proteinExistence type="predicted"/>
<sequence>MAMKHIDHIRFIIQPYDGVTGRWGGYCHHEDILFAPWHRPYMLLIEYQMTKEGQNPTDKPNYKILNETYNPFTPASYPTIRYPNSDYEDQKDILNQYMSVYAPKVFKPRLYQMSHMSNNLHSKFLSK</sequence>
<reference evidence="2 3" key="1">
    <citation type="submission" date="2021-06" db="EMBL/GenBank/DDBJ databases">
        <authorList>
            <person name="Kallberg Y."/>
            <person name="Tangrot J."/>
            <person name="Rosling A."/>
        </authorList>
    </citation>
    <scope>NUCLEOTIDE SEQUENCE [LARGE SCALE GENOMIC DNA]</scope>
    <source>
        <strain evidence="2 3">120-4 pot B 10/14</strain>
    </source>
</reference>
<keyword evidence="3" id="KW-1185">Reference proteome</keyword>
<comment type="caution">
    <text evidence="2">The sequence shown here is derived from an EMBL/GenBank/DDBJ whole genome shotgun (WGS) entry which is preliminary data.</text>
</comment>
<dbReference type="InterPro" id="IPR002227">
    <property type="entry name" value="Tyrosinase_Cu-bd"/>
</dbReference>
<dbReference type="Gene3D" id="1.10.1280.10">
    <property type="entry name" value="Di-copper center containing domain from catechol oxidase"/>
    <property type="match status" value="1"/>
</dbReference>
<protein>
    <submittedName>
        <fullName evidence="2">4276_t:CDS:1</fullName>
    </submittedName>
</protein>
<accession>A0ABN7UZ93</accession>
<dbReference type="Proteomes" id="UP000789901">
    <property type="component" value="Unassembled WGS sequence"/>
</dbReference>
<organism evidence="2 3">
    <name type="scientific">Gigaspora margarita</name>
    <dbReference type="NCBI Taxonomy" id="4874"/>
    <lineage>
        <taxon>Eukaryota</taxon>
        <taxon>Fungi</taxon>
        <taxon>Fungi incertae sedis</taxon>
        <taxon>Mucoromycota</taxon>
        <taxon>Glomeromycotina</taxon>
        <taxon>Glomeromycetes</taxon>
        <taxon>Diversisporales</taxon>
        <taxon>Gigasporaceae</taxon>
        <taxon>Gigaspora</taxon>
    </lineage>
</organism>
<dbReference type="Pfam" id="PF00264">
    <property type="entry name" value="Tyrosinase"/>
    <property type="match status" value="1"/>
</dbReference>
<gene>
    <name evidence="2" type="ORF">GMARGA_LOCUS12476</name>
</gene>